<keyword evidence="6" id="KW-1185">Reference proteome</keyword>
<organism evidence="4">
    <name type="scientific">Candidatus Berkiella aquae</name>
    <dbReference type="NCBI Taxonomy" id="295108"/>
    <lineage>
        <taxon>Bacteria</taxon>
        <taxon>Pseudomonadati</taxon>
        <taxon>Pseudomonadota</taxon>
        <taxon>Gammaproteobacteria</taxon>
        <taxon>Candidatus Berkiellales</taxon>
        <taxon>Candidatus Berkiellaceae</taxon>
        <taxon>Candidatus Berkiella</taxon>
    </lineage>
</organism>
<dbReference type="GO" id="GO:0016787">
    <property type="term" value="F:hydrolase activity"/>
    <property type="evidence" value="ECO:0007669"/>
    <property type="project" value="UniProtKB-KW"/>
</dbReference>
<dbReference type="CDD" id="cd04672">
    <property type="entry name" value="NUDIX_CDP-Chase_like"/>
    <property type="match status" value="1"/>
</dbReference>
<evidence type="ECO:0000256" key="1">
    <source>
        <dbReference type="ARBA" id="ARBA00001946"/>
    </source>
</evidence>
<gene>
    <name evidence="5" type="ORF">HT99x_000740</name>
    <name evidence="4" type="ORF">HT99x_02938</name>
</gene>
<dbReference type="EMBL" id="LKAJ01000019">
    <property type="protein sequence ID" value="KRG18652.1"/>
    <property type="molecule type" value="Genomic_DNA"/>
</dbReference>
<evidence type="ECO:0000259" key="3">
    <source>
        <dbReference type="PROSITE" id="PS51462"/>
    </source>
</evidence>
<comment type="caution">
    <text evidence="4">The sequence shown here is derived from an EMBL/GenBank/DDBJ whole genome shotgun (WGS) entry which is preliminary data.</text>
</comment>
<dbReference type="EMBL" id="LKAJ02000001">
    <property type="protein sequence ID" value="MCS5709944.1"/>
    <property type="molecule type" value="Genomic_DNA"/>
</dbReference>
<protein>
    <submittedName>
        <fullName evidence="5">NUDIX hydrolase</fullName>
    </submittedName>
</protein>
<accession>A0A0Q9YDP1</accession>
<sequence>MLRHKHQWLLWANEIQGISQAGLTYAKDPFDLQRYQRLQQLAAEMVAYQSFDAFEKIQQLFASEKHYLTPKLDVRVAIIQEENILLVKEISDGKWSLPGGWADVNESPAENGIKEVLEETGLQVAITKLFALFDKLKHTHPPELPHAYKAFFLGEIIGGEIKTSIETTQVQFFHKDELPVLSINRVTPAQIALAFTHYQNKTLATDFD</sequence>
<reference evidence="4" key="1">
    <citation type="submission" date="2015-09" db="EMBL/GenBank/DDBJ databases">
        <title>Draft Genome Sequences of Two Novel Amoeba-resistant Intranuclear Bacteria, Candidatus Berkiella cookevillensis and Candidatus Berkiella aquae.</title>
        <authorList>
            <person name="Mehari Y.T."/>
            <person name="Arivett B.A."/>
            <person name="Farone A.L."/>
            <person name="Gunderson J.H."/>
            <person name="Farone M.B."/>
        </authorList>
    </citation>
    <scope>NUCLEOTIDE SEQUENCE [LARGE SCALE GENOMIC DNA]</scope>
    <source>
        <strain evidence="4">HT99</strain>
    </source>
</reference>
<evidence type="ECO:0000313" key="5">
    <source>
        <dbReference type="EMBL" id="MCS5709944.1"/>
    </source>
</evidence>
<comment type="cofactor">
    <cofactor evidence="1">
        <name>Mg(2+)</name>
        <dbReference type="ChEBI" id="CHEBI:18420"/>
    </cofactor>
</comment>
<dbReference type="OrthoDB" id="9804442at2"/>
<dbReference type="PANTHER" id="PTHR43046">
    <property type="entry name" value="GDP-MANNOSE MANNOSYL HYDROLASE"/>
    <property type="match status" value="1"/>
</dbReference>
<dbReference type="AlphaFoldDB" id="A0A0Q9YDP1"/>
<dbReference type="SUPFAM" id="SSF55811">
    <property type="entry name" value="Nudix"/>
    <property type="match status" value="1"/>
</dbReference>
<keyword evidence="2 5" id="KW-0378">Hydrolase</keyword>
<dbReference type="Gene3D" id="3.90.79.10">
    <property type="entry name" value="Nucleoside Triphosphate Pyrophosphohydrolase"/>
    <property type="match status" value="1"/>
</dbReference>
<dbReference type="STRING" id="295108.HT99x_02938"/>
<dbReference type="InterPro" id="IPR015797">
    <property type="entry name" value="NUDIX_hydrolase-like_dom_sf"/>
</dbReference>
<dbReference type="InterPro" id="IPR000086">
    <property type="entry name" value="NUDIX_hydrolase_dom"/>
</dbReference>
<dbReference type="Proteomes" id="UP000051497">
    <property type="component" value="Unassembled WGS sequence"/>
</dbReference>
<feature type="domain" description="Nudix hydrolase" evidence="3">
    <location>
        <begin position="69"/>
        <end position="195"/>
    </location>
</feature>
<reference evidence="5" key="2">
    <citation type="journal article" date="2016" name="Genome Announc.">
        <title>Draft Genome Sequences of Two Novel Amoeba-Resistant Intranuclear Bacteria, 'Candidatus Berkiella cookevillensis' and 'Candidatus Berkiella aquae'.</title>
        <authorList>
            <person name="Mehari Y.T."/>
            <person name="Arivett B.A."/>
            <person name="Farone A.L."/>
            <person name="Gunderson J.H."/>
            <person name="Farone M.B."/>
        </authorList>
    </citation>
    <scope>NUCLEOTIDE SEQUENCE</scope>
    <source>
        <strain evidence="5">HT99</strain>
    </source>
</reference>
<evidence type="ECO:0000256" key="2">
    <source>
        <dbReference type="ARBA" id="ARBA00022801"/>
    </source>
</evidence>
<name>A0A0Q9YDP1_9GAMM</name>
<dbReference type="PATRIC" id="fig|1590043.3.peg.2987"/>
<dbReference type="Pfam" id="PF00293">
    <property type="entry name" value="NUDIX"/>
    <property type="match status" value="1"/>
</dbReference>
<evidence type="ECO:0000313" key="6">
    <source>
        <dbReference type="Proteomes" id="UP000051497"/>
    </source>
</evidence>
<reference evidence="5" key="3">
    <citation type="submission" date="2021-06" db="EMBL/GenBank/DDBJ databases">
        <title>Genomic Description and Analysis of Intracellular Bacteria, Candidatus Berkiella cookevillensis and Candidatus Berkiella aquae.</title>
        <authorList>
            <person name="Kidane D.T."/>
            <person name="Mehari Y.T."/>
            <person name="Rice F.C."/>
            <person name="Arivett B.A."/>
            <person name="Farone A.L."/>
            <person name="Berk S.G."/>
            <person name="Farone M.B."/>
        </authorList>
    </citation>
    <scope>NUCLEOTIDE SEQUENCE</scope>
    <source>
        <strain evidence="5">HT99</strain>
    </source>
</reference>
<proteinExistence type="predicted"/>
<dbReference type="PANTHER" id="PTHR43046:SF16">
    <property type="entry name" value="ADP-RIBOSE PYROPHOSPHATASE YJHB-RELATED"/>
    <property type="match status" value="1"/>
</dbReference>
<dbReference type="Gene3D" id="6.10.250.1120">
    <property type="match status" value="1"/>
</dbReference>
<dbReference type="InterPro" id="IPR059176">
    <property type="entry name" value="UDP-X_N"/>
</dbReference>
<evidence type="ECO:0000313" key="4">
    <source>
        <dbReference type="EMBL" id="KRG18652.1"/>
    </source>
</evidence>
<dbReference type="RefSeq" id="WP_075067529.1">
    <property type="nucleotide sequence ID" value="NZ_LKAJ02000001.1"/>
</dbReference>
<dbReference type="Pfam" id="PF12535">
    <property type="entry name" value="Nudix_N"/>
    <property type="match status" value="1"/>
</dbReference>
<dbReference type="PROSITE" id="PS51462">
    <property type="entry name" value="NUDIX"/>
    <property type="match status" value="1"/>
</dbReference>